<sequence>MIKCEVISDSIRQAKESKDQLCLIRITRDCEMGGQVIKKLAQ</sequence>
<evidence type="ECO:0000313" key="1">
    <source>
        <dbReference type="EMBL" id="JAD37155.1"/>
    </source>
</evidence>
<protein>
    <submittedName>
        <fullName evidence="1">Uncharacterized protein</fullName>
    </submittedName>
</protein>
<accession>A0A0A8ZKA9</accession>
<name>A0A0A8ZKA9_ARUDO</name>
<reference evidence="1" key="1">
    <citation type="submission" date="2014-09" db="EMBL/GenBank/DDBJ databases">
        <authorList>
            <person name="Magalhaes I.L.F."/>
            <person name="Oliveira U."/>
            <person name="Santos F.R."/>
            <person name="Vidigal T.H.D.A."/>
            <person name="Brescovit A.D."/>
            <person name="Santos A.J."/>
        </authorList>
    </citation>
    <scope>NUCLEOTIDE SEQUENCE</scope>
    <source>
        <tissue evidence="1">Shoot tissue taken approximately 20 cm above the soil surface</tissue>
    </source>
</reference>
<proteinExistence type="predicted"/>
<reference evidence="1" key="2">
    <citation type="journal article" date="2015" name="Data Brief">
        <title>Shoot transcriptome of the giant reed, Arundo donax.</title>
        <authorList>
            <person name="Barrero R.A."/>
            <person name="Guerrero F.D."/>
            <person name="Moolhuijzen P."/>
            <person name="Goolsby J.A."/>
            <person name="Tidwell J."/>
            <person name="Bellgard S.E."/>
            <person name="Bellgard M.I."/>
        </authorList>
    </citation>
    <scope>NUCLEOTIDE SEQUENCE</scope>
    <source>
        <tissue evidence="1">Shoot tissue taken approximately 20 cm above the soil surface</tissue>
    </source>
</reference>
<dbReference type="AlphaFoldDB" id="A0A0A8ZKA9"/>
<organism evidence="1">
    <name type="scientific">Arundo donax</name>
    <name type="common">Giant reed</name>
    <name type="synonym">Donax arundinaceus</name>
    <dbReference type="NCBI Taxonomy" id="35708"/>
    <lineage>
        <taxon>Eukaryota</taxon>
        <taxon>Viridiplantae</taxon>
        <taxon>Streptophyta</taxon>
        <taxon>Embryophyta</taxon>
        <taxon>Tracheophyta</taxon>
        <taxon>Spermatophyta</taxon>
        <taxon>Magnoliopsida</taxon>
        <taxon>Liliopsida</taxon>
        <taxon>Poales</taxon>
        <taxon>Poaceae</taxon>
        <taxon>PACMAD clade</taxon>
        <taxon>Arundinoideae</taxon>
        <taxon>Arundineae</taxon>
        <taxon>Arundo</taxon>
    </lineage>
</organism>
<dbReference type="EMBL" id="GBRH01260740">
    <property type="protein sequence ID" value="JAD37155.1"/>
    <property type="molecule type" value="Transcribed_RNA"/>
</dbReference>